<dbReference type="PROSITE" id="PS50088">
    <property type="entry name" value="ANK_REPEAT"/>
    <property type="match status" value="1"/>
</dbReference>
<evidence type="ECO:0000259" key="10">
    <source>
        <dbReference type="PROSITE" id="PS51285"/>
    </source>
</evidence>
<evidence type="ECO:0008006" key="13">
    <source>
        <dbReference type="Google" id="ProtNLM"/>
    </source>
</evidence>
<name>A0A1R2CRG0_9CILI</name>
<keyword evidence="4 8" id="KW-0547">Nucleotide-binding</keyword>
<dbReference type="PROSITE" id="PS00108">
    <property type="entry name" value="PROTEIN_KINASE_ST"/>
    <property type="match status" value="1"/>
</dbReference>
<organism evidence="11 12">
    <name type="scientific">Stentor coeruleus</name>
    <dbReference type="NCBI Taxonomy" id="5963"/>
    <lineage>
        <taxon>Eukaryota</taxon>
        <taxon>Sar</taxon>
        <taxon>Alveolata</taxon>
        <taxon>Ciliophora</taxon>
        <taxon>Postciliodesmatophora</taxon>
        <taxon>Heterotrichea</taxon>
        <taxon>Heterotrichida</taxon>
        <taxon>Stentoridae</taxon>
        <taxon>Stentor</taxon>
    </lineage>
</organism>
<dbReference type="OrthoDB" id="430364at2759"/>
<dbReference type="PROSITE" id="PS50297">
    <property type="entry name" value="ANK_REP_REGION"/>
    <property type="match status" value="1"/>
</dbReference>
<dbReference type="PROSITE" id="PS51285">
    <property type="entry name" value="AGC_KINASE_CTER"/>
    <property type="match status" value="1"/>
</dbReference>
<evidence type="ECO:0000256" key="3">
    <source>
        <dbReference type="ARBA" id="ARBA00022679"/>
    </source>
</evidence>
<dbReference type="SUPFAM" id="SSF48403">
    <property type="entry name" value="Ankyrin repeat"/>
    <property type="match status" value="1"/>
</dbReference>
<evidence type="ECO:0000313" key="11">
    <source>
        <dbReference type="EMBL" id="OMJ91581.1"/>
    </source>
</evidence>
<evidence type="ECO:0000259" key="9">
    <source>
        <dbReference type="PROSITE" id="PS50011"/>
    </source>
</evidence>
<dbReference type="InterPro" id="IPR011009">
    <property type="entry name" value="Kinase-like_dom_sf"/>
</dbReference>
<dbReference type="Gene3D" id="1.25.40.20">
    <property type="entry name" value="Ankyrin repeat-containing domain"/>
    <property type="match status" value="1"/>
</dbReference>
<dbReference type="FunFam" id="1.10.510.10:FF:000048">
    <property type="entry name" value="Protein kinase C"/>
    <property type="match status" value="1"/>
</dbReference>
<dbReference type="InterPro" id="IPR000719">
    <property type="entry name" value="Prot_kinase_dom"/>
</dbReference>
<feature type="domain" description="Protein kinase" evidence="9">
    <location>
        <begin position="433"/>
        <end position="692"/>
    </location>
</feature>
<dbReference type="InterPro" id="IPR036770">
    <property type="entry name" value="Ankyrin_rpt-contain_sf"/>
</dbReference>
<feature type="domain" description="AGC-kinase C-terminal" evidence="10">
    <location>
        <begin position="694"/>
        <end position="726"/>
    </location>
</feature>
<dbReference type="InterPro" id="IPR000961">
    <property type="entry name" value="AGC-kinase_C"/>
</dbReference>
<dbReference type="Pfam" id="PF12796">
    <property type="entry name" value="Ank_2"/>
    <property type="match status" value="1"/>
</dbReference>
<dbReference type="Gene3D" id="3.30.200.20">
    <property type="entry name" value="Phosphorylase Kinase, domain 1"/>
    <property type="match status" value="1"/>
</dbReference>
<dbReference type="SMART" id="SM00248">
    <property type="entry name" value="ANK"/>
    <property type="match status" value="3"/>
</dbReference>
<dbReference type="Pfam" id="PF00023">
    <property type="entry name" value="Ank"/>
    <property type="match status" value="1"/>
</dbReference>
<dbReference type="GO" id="GO:0005524">
    <property type="term" value="F:ATP binding"/>
    <property type="evidence" value="ECO:0007669"/>
    <property type="project" value="UniProtKB-UniRule"/>
</dbReference>
<evidence type="ECO:0000256" key="1">
    <source>
        <dbReference type="ARBA" id="ARBA00022527"/>
    </source>
</evidence>
<dbReference type="PROSITE" id="PS50011">
    <property type="entry name" value="PROTEIN_KINASE_DOM"/>
    <property type="match status" value="1"/>
</dbReference>
<keyword evidence="7" id="KW-0040">ANK repeat</keyword>
<dbReference type="InterPro" id="IPR045270">
    <property type="entry name" value="STKc_AGC"/>
</dbReference>
<keyword evidence="3" id="KW-0808">Transferase</keyword>
<dbReference type="InterPro" id="IPR002110">
    <property type="entry name" value="Ankyrin_rpt"/>
</dbReference>
<evidence type="ECO:0000256" key="8">
    <source>
        <dbReference type="PROSITE-ProRule" id="PRU10141"/>
    </source>
</evidence>
<feature type="repeat" description="ANK" evidence="7">
    <location>
        <begin position="217"/>
        <end position="249"/>
    </location>
</feature>
<gene>
    <name evidence="11" type="ORF">SteCoe_5839</name>
</gene>
<keyword evidence="6 8" id="KW-0067">ATP-binding</keyword>
<comment type="caution">
    <text evidence="11">The sequence shown here is derived from an EMBL/GenBank/DDBJ whole genome shotgun (WGS) entry which is preliminary data.</text>
</comment>
<keyword evidence="12" id="KW-1185">Reference proteome</keyword>
<keyword evidence="5" id="KW-0418">Kinase</keyword>
<dbReference type="AlphaFoldDB" id="A0A1R2CRG0"/>
<evidence type="ECO:0000256" key="2">
    <source>
        <dbReference type="ARBA" id="ARBA00022553"/>
    </source>
</evidence>
<evidence type="ECO:0000256" key="4">
    <source>
        <dbReference type="ARBA" id="ARBA00022741"/>
    </source>
</evidence>
<evidence type="ECO:0000256" key="5">
    <source>
        <dbReference type="ARBA" id="ARBA00022777"/>
    </source>
</evidence>
<proteinExistence type="predicted"/>
<dbReference type="FunFam" id="3.30.200.20:FF:000042">
    <property type="entry name" value="Aurora kinase A"/>
    <property type="match status" value="1"/>
</dbReference>
<keyword evidence="2" id="KW-0597">Phosphoprotein</keyword>
<protein>
    <recommendedName>
        <fullName evidence="13">Non-specific serine/threonine protein kinase</fullName>
    </recommendedName>
</protein>
<evidence type="ECO:0000313" key="12">
    <source>
        <dbReference type="Proteomes" id="UP000187209"/>
    </source>
</evidence>
<dbReference type="PROSITE" id="PS00107">
    <property type="entry name" value="PROTEIN_KINASE_ATP"/>
    <property type="match status" value="1"/>
</dbReference>
<dbReference type="Gene3D" id="1.10.510.10">
    <property type="entry name" value="Transferase(Phosphotransferase) domain 1"/>
    <property type="match status" value="1"/>
</dbReference>
<dbReference type="SMART" id="SM00220">
    <property type="entry name" value="S_TKc"/>
    <property type="match status" value="1"/>
</dbReference>
<accession>A0A1R2CRG0</accession>
<evidence type="ECO:0000256" key="7">
    <source>
        <dbReference type="PROSITE-ProRule" id="PRU00023"/>
    </source>
</evidence>
<sequence length="726" mass="83770">MKLLIKYAGKRKRTIIDAEPNMLIGDLKKEIALRFRLIYVGFRLVYTICYNFKVLLTDSFPISFFEINHGSIIEVDVYGYQKILKKNKCRGSTYLESVGASIKYKIPEHTKFEDLIETCKLGNHRAFIMIAEMHSRMYPDEDILNQVHPSLWSPFHYACYYGISEITSYLVTKSVNVNRVTIDEWTPLQLASYMGHYNCVLSLTHHKNLQINKTTKFRGTPLHLACERNHKDIVKLLIDNLAFIILKDHNGMTPFDLTSDHEIHHLLAVAAGNEELRKCSEEKPENMIGHISLSSAFFIHNRKVILELNVEKGFLYQFSLEAYKEKTLPELTIKIGDIQDVRQEPNWFFSLKEEYNFVIETSNSTSRYSLKKKELTEEWVRRLKKAANYFILHPGGLDTDPHDTKANDMSIEDQKCMSKKPSIKEQELNLSSFEALDELGNGSFGTVLKVKKKTETEAGCEEPETFYAMKILSILSLQKKKQLKYAISEIKIMKRLNHPFILKLHYAFQDPKNVYMILEYCPNGDLLNLIQKKGRLDEQTSRFYISEIILALEYLHAKDIIYRDLKPSNILLDKEGHIKMADFGLAKENVNEMNPARTVAGSPAYLPPETLSESGTSKPADIYGLGALLYEMLTGYPPYYSKNIDMLFESIKNANLEFPSYVSASAKYFISAVMNRVPEKRPSLNALKHYLFFRKLDWDALLNKKIKPPKLVKAYTAYIQEDNFTS</sequence>
<dbReference type="SUPFAM" id="SSF56112">
    <property type="entry name" value="Protein kinase-like (PK-like)"/>
    <property type="match status" value="1"/>
</dbReference>
<dbReference type="InterPro" id="IPR017441">
    <property type="entry name" value="Protein_kinase_ATP_BS"/>
</dbReference>
<dbReference type="Proteomes" id="UP000187209">
    <property type="component" value="Unassembled WGS sequence"/>
</dbReference>
<dbReference type="EMBL" id="MPUH01000078">
    <property type="protein sequence ID" value="OMJ91581.1"/>
    <property type="molecule type" value="Genomic_DNA"/>
</dbReference>
<reference evidence="11 12" key="1">
    <citation type="submission" date="2016-11" db="EMBL/GenBank/DDBJ databases">
        <title>The macronuclear genome of Stentor coeruleus: a giant cell with tiny introns.</title>
        <authorList>
            <person name="Slabodnick M."/>
            <person name="Ruby J.G."/>
            <person name="Reiff S.B."/>
            <person name="Swart E.C."/>
            <person name="Gosai S."/>
            <person name="Prabakaran S."/>
            <person name="Witkowska E."/>
            <person name="Larue G.E."/>
            <person name="Fisher S."/>
            <person name="Freeman R.M."/>
            <person name="Gunawardena J."/>
            <person name="Chu W."/>
            <person name="Stover N.A."/>
            <person name="Gregory B.D."/>
            <person name="Nowacki M."/>
            <person name="Derisi J."/>
            <person name="Roy S.W."/>
            <person name="Marshall W.F."/>
            <person name="Sood P."/>
        </authorList>
    </citation>
    <scope>NUCLEOTIDE SEQUENCE [LARGE SCALE GENOMIC DNA]</scope>
    <source>
        <strain evidence="11">WM001</strain>
    </source>
</reference>
<dbReference type="GO" id="GO:0004674">
    <property type="term" value="F:protein serine/threonine kinase activity"/>
    <property type="evidence" value="ECO:0007669"/>
    <property type="project" value="UniProtKB-KW"/>
</dbReference>
<dbReference type="CDD" id="cd05123">
    <property type="entry name" value="STKc_AGC"/>
    <property type="match status" value="1"/>
</dbReference>
<dbReference type="PANTHER" id="PTHR24351">
    <property type="entry name" value="RIBOSOMAL PROTEIN S6 KINASE"/>
    <property type="match status" value="1"/>
</dbReference>
<dbReference type="Pfam" id="PF00069">
    <property type="entry name" value="Pkinase"/>
    <property type="match status" value="1"/>
</dbReference>
<evidence type="ECO:0000256" key="6">
    <source>
        <dbReference type="ARBA" id="ARBA00022840"/>
    </source>
</evidence>
<feature type="binding site" evidence="8">
    <location>
        <position position="470"/>
    </location>
    <ligand>
        <name>ATP</name>
        <dbReference type="ChEBI" id="CHEBI:30616"/>
    </ligand>
</feature>
<keyword evidence="1" id="KW-0723">Serine/threonine-protein kinase</keyword>
<dbReference type="InterPro" id="IPR008271">
    <property type="entry name" value="Ser/Thr_kinase_AS"/>
</dbReference>